<dbReference type="Proteomes" id="UP000799754">
    <property type="component" value="Unassembled WGS sequence"/>
</dbReference>
<comment type="caution">
    <text evidence="1">The sequence shown here is derived from an EMBL/GenBank/DDBJ whole genome shotgun (WGS) entry which is preliminary data.</text>
</comment>
<organism evidence="1 2">
    <name type="scientific">Macroventuria anomochaeta</name>
    <dbReference type="NCBI Taxonomy" id="301207"/>
    <lineage>
        <taxon>Eukaryota</taxon>
        <taxon>Fungi</taxon>
        <taxon>Dikarya</taxon>
        <taxon>Ascomycota</taxon>
        <taxon>Pezizomycotina</taxon>
        <taxon>Dothideomycetes</taxon>
        <taxon>Pleosporomycetidae</taxon>
        <taxon>Pleosporales</taxon>
        <taxon>Pleosporineae</taxon>
        <taxon>Didymellaceae</taxon>
        <taxon>Macroventuria</taxon>
    </lineage>
</organism>
<evidence type="ECO:0000313" key="2">
    <source>
        <dbReference type="Proteomes" id="UP000799754"/>
    </source>
</evidence>
<keyword evidence="2" id="KW-1185">Reference proteome</keyword>
<gene>
    <name evidence="1" type="ORF">BU25DRAFT_398592</name>
</gene>
<sequence>MSAQHQHIEQSHAAGEPAISTSPSPPRRDPVEDVDDNFTRKRQRLDDGGAVLRATSTDSESPSKAITSPHKEMVAMTIREHSPPSPSPAEDNEHDHIATGSSTNRTSTPTKVPSMLDGADDDPTSPPVIEIIDDDEDELSAGFTVQLNAEGYFRQFPYHDRFRNALQALREITNHVQKNLDIPADLLPLLAQWLHGLPDDVLTHLQSFYISKGMFWIDFADLVEKLLKRRYQWMTALNAGQDDDMSRYPFGEHFGDDAAVDEAFSGFFSAYMRLCSHLFLVDVNLLNRPRPGEQCSSSLLSEKHLCHLHTILRSEKAPLFHLLRREYAVDVRDMSNRLHTDFLTANGAQNLLRLADEAYRNVSTILQTHIAMYMCQVLGTLGWTICRFPTARNGIDPAEYYRGTLLFFRKYSEDLQDPAKITDASVARDLVIYFSHLAQELCQWDEESAKSLADELLDLQDPDSPTSTQASADLDDYRQYPDILPVMIANAWKFKLMRKYIVKGRMELRVMSIAFMDEALVSLHKEYHDSNSPDKHPVLRYLADILLRGRVVDYIISVDSHPQLISRSGNIAGFLVVTDRWVDSQADAVWNIVSHSPDPRVVTATMTMLRNIINLMKPADHLYLCMKLHDLPIESFTLDVLRFLRELTEKLLDRCPSVDWSLRGDSARPWNVCVRLLQDTAPRNGATKHDLDLNTEADDQLRSLARNIPDSDQHSIYERCLKQIIARSDAATGSVRVIFILISFGDTTFLQQNGDMVRQVLEEIPSFVKSEAASTPHCYQLPALQYRLELLAFLACRVGQLIPEDLYEGLWEHMVGQHALSSHARDVAWAQLLQATKVSPNNDFCRQLILTYVPAMDPEYYTPGLYEFVANYNFPIARKTVQVDGVEHSLLQIPGGDLLWSLALSSPPGTIEELAACDLAARYTQLSPSRDVTLSEVEVAHIELVERCMKELRTAFGVLCEESDGIQDSRLRFSRVLMFQKQLLELIRQKPEFNRARRADSKVESMDTGIPVANAITIRYQIGNERQSVAIAPDRTVADLYRSLCHATECSKLNLFAGGQKLDVAQRADQKVSDANIGGQLLVQAVQRDETAQAINAPAAGFSEFETNLVKHFDEMFGWMDADDATSQLLFDLLTMFPYRSTITNSVAAGEATLESLFPPGKFFQAKYAAQAIHSRLKDQLRSSALDETFLVNAIKLLDRALLSEELLGHNVPASSGLPLAAVFISAMLDFLRERPSSDLSKDYFSDAPTLADRLVNILVTAIRTTGATKVTQECYAVILEASLYSPVIWQTFWGHSEVSHIHRTLLLTDRRENLREYIKLKVLSVCGGHLPSSCPLSTADIASRYWIAIASILAGVAHEAEQSVQLFELGQHVFRVYDEHHRSEDNLRSLLRNWSSWLLAYNHTELPGRYEIDNVVLGFTKLLLCLVPSLKSYKHPLNAGALISSIFQRFLFTSASSVEDAAQVDSSTSASRPILESTTRGELYDLMLALADDSQSYERLLRLSGDVENKAVNNVLPSLSVDRTIEVRSRTGYVGLHNPRAICYMNSLLAQLFMNLNFRQFMLGLEVKEGDGSQRLLLETQKLFATMQNSYRKAADPRPFAECIMTLDKTPIDIGVQMDADEFYNLLFDQWEAQLVNEQDKRRFRNFYGGQMLQQVKSKECEHVSERADSFFALQCDVQGKANLQESLQAFVQGDVMEGDNKYKCELCGGKFVDAVKRTCLKSAPDNLIFHLKRFDFDLTDFSRKKVHEHFGFPETIDIGLYNVDHLSDPLKPHIEDIFDLVGVVVHFGNCENGHYYSYIRKRPCPTSDASPTWLNFNDEAVDPFDPAEIPQKAFGGPVEDAYTRQYKLYSAYMLFYQRRTAIAKDQQQWTVSSQAQPPKVEVPRAIEHDIDLKNELFIREYCLFDPYHSAFVRQLHGASRRINNGTCSENHEQETRALDVFLAHLGRVVWRQQTTGIFEEALFHLRQSVLSCEVCCSVTLQWLARDDEVLHNLLLRCPSPSIRSQTRSFIVDSLRYLRDKDVFLYGTTTDSDMVLDSAEVDGTIIPIAKRLAILAESSSRNSRAWDDLYLTLTQVAEMGHVETAALLDTGILNFCLQLFCMHVRPRNVGEHDDFSRVFDKRTGVYNRLIGFVSTMLSRMDMNLPICDTSDRMAEIDHERMVFPLTPYEKSSLLCWQGELKAYAVVDKMVELFDQAKTESFYPGEVVKWMTGSLDNRVHRNILNMIVQGISELNNPYCDAYLRVASCYCEAITTLEALGKVCSTVVDAIATIEQPSDEKNSPSGGIALRFFKDVFRLSNPHLSAADIHWHLIAKSDRFANPLLLYSDESVRNGAHEFIRDLYTKYMEDPQNLDEAYKCARATAAEIVKRIAYESSSGMPRRHLKPLVESGNFLVALLYNLDQSEDPGLAAFKNENDKALVYQWQVEVESRVRMLPEVSLPSPGEGAFDASDYGSESDDIGLLDP</sequence>
<proteinExistence type="predicted"/>
<protein>
    <submittedName>
        <fullName evidence="1">Uncharacterized protein</fullName>
    </submittedName>
</protein>
<reference evidence="1" key="1">
    <citation type="journal article" date="2020" name="Stud. Mycol.">
        <title>101 Dothideomycetes genomes: a test case for predicting lifestyles and emergence of pathogens.</title>
        <authorList>
            <person name="Haridas S."/>
            <person name="Albert R."/>
            <person name="Binder M."/>
            <person name="Bloem J."/>
            <person name="Labutti K."/>
            <person name="Salamov A."/>
            <person name="Andreopoulos B."/>
            <person name="Baker S."/>
            <person name="Barry K."/>
            <person name="Bills G."/>
            <person name="Bluhm B."/>
            <person name="Cannon C."/>
            <person name="Castanera R."/>
            <person name="Culley D."/>
            <person name="Daum C."/>
            <person name="Ezra D."/>
            <person name="Gonzalez J."/>
            <person name="Henrissat B."/>
            <person name="Kuo A."/>
            <person name="Liang C."/>
            <person name="Lipzen A."/>
            <person name="Lutzoni F."/>
            <person name="Magnuson J."/>
            <person name="Mondo S."/>
            <person name="Nolan M."/>
            <person name="Ohm R."/>
            <person name="Pangilinan J."/>
            <person name="Park H.-J."/>
            <person name="Ramirez L."/>
            <person name="Alfaro M."/>
            <person name="Sun H."/>
            <person name="Tritt A."/>
            <person name="Yoshinaga Y."/>
            <person name="Zwiers L.-H."/>
            <person name="Turgeon B."/>
            <person name="Goodwin S."/>
            <person name="Spatafora J."/>
            <person name="Crous P."/>
            <person name="Grigoriev I."/>
        </authorList>
    </citation>
    <scope>NUCLEOTIDE SEQUENCE</scope>
    <source>
        <strain evidence="1">CBS 525.71</strain>
    </source>
</reference>
<name>A0ACB6RUQ1_9PLEO</name>
<dbReference type="EMBL" id="MU006729">
    <property type="protein sequence ID" value="KAF2624818.1"/>
    <property type="molecule type" value="Genomic_DNA"/>
</dbReference>
<accession>A0ACB6RUQ1</accession>
<evidence type="ECO:0000313" key="1">
    <source>
        <dbReference type="EMBL" id="KAF2624818.1"/>
    </source>
</evidence>